<dbReference type="Pfam" id="PF05186">
    <property type="entry name" value="Dpy-30"/>
    <property type="match status" value="1"/>
</dbReference>
<dbReference type="STRING" id="178035.A0A154PJ29"/>
<organism evidence="2 3">
    <name type="scientific">Dufourea novaeangliae</name>
    <name type="common">Sweat bee</name>
    <dbReference type="NCBI Taxonomy" id="178035"/>
    <lineage>
        <taxon>Eukaryota</taxon>
        <taxon>Metazoa</taxon>
        <taxon>Ecdysozoa</taxon>
        <taxon>Arthropoda</taxon>
        <taxon>Hexapoda</taxon>
        <taxon>Insecta</taxon>
        <taxon>Pterygota</taxon>
        <taxon>Neoptera</taxon>
        <taxon>Endopterygota</taxon>
        <taxon>Hymenoptera</taxon>
        <taxon>Apocrita</taxon>
        <taxon>Aculeata</taxon>
        <taxon>Apoidea</taxon>
        <taxon>Anthophila</taxon>
        <taxon>Halictidae</taxon>
        <taxon>Rophitinae</taxon>
        <taxon>Dufourea</taxon>
    </lineage>
</organism>
<reference evidence="2 3" key="1">
    <citation type="submission" date="2015-07" db="EMBL/GenBank/DDBJ databases">
        <title>The genome of Dufourea novaeangliae.</title>
        <authorList>
            <person name="Pan H."/>
            <person name="Kapheim K."/>
        </authorList>
    </citation>
    <scope>NUCLEOTIDE SEQUENCE [LARGE SCALE GENOMIC DNA]</scope>
    <source>
        <strain evidence="2">0120121106</strain>
        <tissue evidence="2">Whole body</tissue>
    </source>
</reference>
<keyword evidence="3" id="KW-1185">Reference proteome</keyword>
<accession>A0A154PJ29</accession>
<feature type="region of interest" description="Disordered" evidence="1">
    <location>
        <begin position="1"/>
        <end position="50"/>
    </location>
</feature>
<feature type="region of interest" description="Disordered" evidence="1">
    <location>
        <begin position="240"/>
        <end position="267"/>
    </location>
</feature>
<gene>
    <name evidence="2" type="ORF">WN55_03651</name>
</gene>
<protein>
    <recommendedName>
        <fullName evidence="4">DPY30 domain-containing protein 2</fullName>
    </recommendedName>
</protein>
<dbReference type="AlphaFoldDB" id="A0A154PJ29"/>
<dbReference type="InterPro" id="IPR049630">
    <property type="entry name" value="DYDC-like_DD"/>
</dbReference>
<feature type="compositionally biased region" description="Basic and acidic residues" evidence="1">
    <location>
        <begin position="7"/>
        <end position="35"/>
    </location>
</feature>
<dbReference type="EMBL" id="KQ434931">
    <property type="protein sequence ID" value="KZC11813.1"/>
    <property type="molecule type" value="Genomic_DNA"/>
</dbReference>
<dbReference type="CDD" id="cd22966">
    <property type="entry name" value="DD_DYDC-like"/>
    <property type="match status" value="1"/>
</dbReference>
<evidence type="ECO:0000313" key="3">
    <source>
        <dbReference type="Proteomes" id="UP000076502"/>
    </source>
</evidence>
<dbReference type="Gene3D" id="1.20.890.10">
    <property type="entry name" value="cAMP-dependent protein kinase regulatory subunit, dimerization-anchoring domain"/>
    <property type="match status" value="1"/>
</dbReference>
<evidence type="ECO:0000256" key="1">
    <source>
        <dbReference type="SAM" id="MobiDB-lite"/>
    </source>
</evidence>
<dbReference type="InterPro" id="IPR007858">
    <property type="entry name" value="Dpy-30_motif"/>
</dbReference>
<dbReference type="Proteomes" id="UP000076502">
    <property type="component" value="Unassembled WGS sequence"/>
</dbReference>
<evidence type="ECO:0008006" key="4">
    <source>
        <dbReference type="Google" id="ProtNLM"/>
    </source>
</evidence>
<proteinExistence type="predicted"/>
<evidence type="ECO:0000313" key="2">
    <source>
        <dbReference type="EMBL" id="KZC11813.1"/>
    </source>
</evidence>
<name>A0A154PJ29_DUFNO</name>
<sequence length="267" mass="30877">MTSDEINLDHGVGREREEKDETPCKLEEILKKSGPKDSGLQESKEDYVGVAEEASERIEGDFLRRREIEKARVEKPKELWTQEGKGDSVAALRPREEIVKFLRDRSISESLIVTLLKVGFTDEFSRLLRAMGFSDEDTAELGKLWSLETNREEINSSVSLPSSSNEYLSPDGIYLKHHLSRALSSALRDIVARKPYNPIEYLGHWLLNYKICEERGKRLKELKLELMIEREKHRLKEKVQTEEVISVTSGHEEEEQYVDDSNFSDYE</sequence>